<dbReference type="SMART" id="SM01126">
    <property type="entry name" value="DDE_Tnp_IS1595"/>
    <property type="match status" value="1"/>
</dbReference>
<dbReference type="InterPro" id="IPR024442">
    <property type="entry name" value="Transposase_Zn_ribbon"/>
</dbReference>
<dbReference type="Pfam" id="PF12762">
    <property type="entry name" value="DDE_Tnp_IS1595"/>
    <property type="match status" value="1"/>
</dbReference>
<accession>A0AAU7D170</accession>
<name>A0AAU7DBX4_9BACT</name>
<evidence type="ECO:0000313" key="2">
    <source>
        <dbReference type="EMBL" id="XBH11196.1"/>
    </source>
</evidence>
<reference evidence="3" key="1">
    <citation type="submission" date="2023-03" db="EMBL/GenBank/DDBJ databases">
        <title>Edaphobacter sp.</title>
        <authorList>
            <person name="Huber K.J."/>
            <person name="Papendorf J."/>
            <person name="Pilke C."/>
            <person name="Bunk B."/>
            <person name="Sproeer C."/>
            <person name="Pester M."/>
        </authorList>
    </citation>
    <scope>NUCLEOTIDE SEQUENCE</scope>
    <source>
        <strain evidence="2">DSM 109919</strain>
        <strain evidence="3">DSM 109920</strain>
    </source>
</reference>
<dbReference type="Pfam" id="PF12760">
    <property type="entry name" value="Zn_ribbon_IS1595"/>
    <property type="match status" value="1"/>
</dbReference>
<dbReference type="InterPro" id="IPR024445">
    <property type="entry name" value="Tnp_ISXO2-like"/>
</dbReference>
<dbReference type="EMBL" id="CP121194">
    <property type="protein sequence ID" value="XBH11196.1"/>
    <property type="molecule type" value="Genomic_DNA"/>
</dbReference>
<sequence length="303" mass="34909">MNLYSLAKKFPNEDMALLHLIKTRWPHGVRCIACDHDRCWLIEAKGKTGKPRKLFQCAECGLQFSATANTLFHDSHLPLTKWFAVLCLMVEGKKGISANQVRRHVPMSYKTAWYVCHRIREAMQEDPSFKVGGPATTVEMDEMYVGGRKRLHGVKAGKNAKAVVLGLAERDGQIHMQRVNRASLENIRETVNTKIDPETPKIVTDGNQLYKGAIPRAKHERGNHAEELKDKNWTRTQTVENAFSLFKRGIVGNYHKLSADHLDRYLGEFCWRYNRRKMQPWLFDMALTNMLNKKPLPYKDLTF</sequence>
<dbReference type="EMBL" id="CP121195">
    <property type="protein sequence ID" value="XBH14623.1"/>
    <property type="molecule type" value="Genomic_DNA"/>
</dbReference>
<organism evidence="3">
    <name type="scientific">Edaphobacter paludis</name>
    <dbReference type="NCBI Taxonomy" id="3035702"/>
    <lineage>
        <taxon>Bacteria</taxon>
        <taxon>Pseudomonadati</taxon>
        <taxon>Acidobacteriota</taxon>
        <taxon>Terriglobia</taxon>
        <taxon>Terriglobales</taxon>
        <taxon>Acidobacteriaceae</taxon>
        <taxon>Edaphobacter</taxon>
    </lineage>
</organism>
<protein>
    <submittedName>
        <fullName evidence="3">IS1595 family transposase</fullName>
    </submittedName>
</protein>
<accession>A0AAU7DBX4</accession>
<dbReference type="InterPro" id="IPR053164">
    <property type="entry name" value="IS1016-like_transposase"/>
</dbReference>
<feature type="domain" description="ISXO2-like transposase" evidence="1">
    <location>
        <begin position="130"/>
        <end position="274"/>
    </location>
</feature>
<dbReference type="PANTHER" id="PTHR47163:SF2">
    <property type="entry name" value="SI:DKEY-17M8.2"/>
    <property type="match status" value="1"/>
</dbReference>
<dbReference type="KEGG" id="epl:P4G45_05550"/>
<dbReference type="AlphaFoldDB" id="A0AAU7DBX4"/>
<gene>
    <name evidence="2" type="ORF">P4G45_05550</name>
    <name evidence="3" type="ORF">P8936_05520</name>
</gene>
<proteinExistence type="predicted"/>
<evidence type="ECO:0000313" key="3">
    <source>
        <dbReference type="EMBL" id="XBH14623.1"/>
    </source>
</evidence>
<dbReference type="PANTHER" id="PTHR47163">
    <property type="entry name" value="DDE_TNP_IS1595 DOMAIN-CONTAINING PROTEIN"/>
    <property type="match status" value="1"/>
</dbReference>
<dbReference type="RefSeq" id="WP_348268683.1">
    <property type="nucleotide sequence ID" value="NZ_CP121194.1"/>
</dbReference>
<dbReference type="NCBIfam" id="NF033547">
    <property type="entry name" value="transpos_IS1595"/>
    <property type="match status" value="1"/>
</dbReference>
<evidence type="ECO:0000259" key="1">
    <source>
        <dbReference type="SMART" id="SM01126"/>
    </source>
</evidence>